<feature type="region of interest" description="Disordered" evidence="1">
    <location>
        <begin position="37"/>
        <end position="147"/>
    </location>
</feature>
<evidence type="ECO:0000256" key="1">
    <source>
        <dbReference type="SAM" id="MobiDB-lite"/>
    </source>
</evidence>
<evidence type="ECO:0000313" key="2">
    <source>
        <dbReference type="EMBL" id="RLV71996.1"/>
    </source>
</evidence>
<evidence type="ECO:0000313" key="3">
    <source>
        <dbReference type="Proteomes" id="UP000281594"/>
    </source>
</evidence>
<gene>
    <name evidence="2" type="ORF">D3C57_145755</name>
</gene>
<feature type="compositionally biased region" description="Low complexity" evidence="1">
    <location>
        <begin position="338"/>
        <end position="356"/>
    </location>
</feature>
<sequence>MASRSADVDEGGPRAQGVEEPLAEEVLGRLGAGERVHDGVHGRCHLGDAVGVDHGGDTGDGDVSPARADDRGTQRLECPGDGPADPAEAEDEHGLAADLSHRPAAGPLPVTLPAAEAGQILGPREHAEDGELRERASVDPGRGGEEDTVEFVGTQPGGLDLAAPARGHGVHPAQARIGPDSSRQGGRVHVGDAVQGVGGVDGLLVGALPRGAALPGRVSREVGGPAHRRQQIMVDDEVDPRLQLPDAGAVLLRQRGGDRDTEAAFRLVPAGHRTPAFRSASTSASSASSRATISWTDASASWARWGGTPATRRSACRPPSPRSRPGSPPPTPSPGSRPRPAVRSSRGPGPTSSPSPWANPISTRPPW</sequence>
<dbReference type="EMBL" id="QYCY01000004">
    <property type="protein sequence ID" value="RLV71996.1"/>
    <property type="molecule type" value="Genomic_DNA"/>
</dbReference>
<feature type="compositionally biased region" description="Pro residues" evidence="1">
    <location>
        <begin position="318"/>
        <end position="337"/>
    </location>
</feature>
<accession>A0A3L8QXR9</accession>
<reference evidence="2 3" key="1">
    <citation type="journal article" date="2018" name="J. Biol. Chem.">
        <title>Discovery of the actinoplanic acid pathway in Streptomyces rapamycinicus reveals a genetically conserved synergism with rapamycin.</title>
        <authorList>
            <person name="Mrak P."/>
            <person name="Krastel P."/>
            <person name="Pivk Lukancic P."/>
            <person name="Tao J."/>
            <person name="Pistorius D."/>
            <person name="Moore C.M."/>
        </authorList>
    </citation>
    <scope>NUCLEOTIDE SEQUENCE [LARGE SCALE GENOMIC DNA]</scope>
    <source>
        <strain evidence="2 3">NRRL 5491</strain>
    </source>
</reference>
<feature type="compositionally biased region" description="Basic and acidic residues" evidence="1">
    <location>
        <begin position="92"/>
        <end position="101"/>
    </location>
</feature>
<comment type="caution">
    <text evidence="2">The sequence shown here is derived from an EMBL/GenBank/DDBJ whole genome shotgun (WGS) entry which is preliminary data.</text>
</comment>
<name>A0A3L8QXR9_STRRN</name>
<feature type="region of interest" description="Disordered" evidence="1">
    <location>
        <begin position="302"/>
        <end position="367"/>
    </location>
</feature>
<feature type="compositionally biased region" description="Basic and acidic residues" evidence="1">
    <location>
        <begin position="123"/>
        <end position="145"/>
    </location>
</feature>
<proteinExistence type="predicted"/>
<feature type="region of interest" description="Disordered" evidence="1">
    <location>
        <begin position="1"/>
        <end position="22"/>
    </location>
</feature>
<dbReference type="Proteomes" id="UP000281594">
    <property type="component" value="Unassembled WGS sequence"/>
</dbReference>
<feature type="compositionally biased region" description="Low complexity" evidence="1">
    <location>
        <begin position="308"/>
        <end position="317"/>
    </location>
</feature>
<dbReference type="AlphaFoldDB" id="A0A3L8QXR9"/>
<protein>
    <submittedName>
        <fullName evidence="2">VP1/2</fullName>
    </submittedName>
</protein>
<organism evidence="2 3">
    <name type="scientific">Streptomyces rapamycinicus (strain ATCC 29253 / DSM 41530 / NRRL 5491 / AYB-994)</name>
    <name type="common">Streptomyces hygroscopicus (strain ATCC 29253)</name>
    <dbReference type="NCBI Taxonomy" id="1343740"/>
    <lineage>
        <taxon>Bacteria</taxon>
        <taxon>Bacillati</taxon>
        <taxon>Actinomycetota</taxon>
        <taxon>Actinomycetes</taxon>
        <taxon>Kitasatosporales</taxon>
        <taxon>Streptomycetaceae</taxon>
        <taxon>Streptomyces</taxon>
        <taxon>Streptomyces violaceusniger group</taxon>
    </lineage>
</organism>